<keyword evidence="1" id="KW-0812">Transmembrane</keyword>
<feature type="non-terminal residue" evidence="2">
    <location>
        <position position="1"/>
    </location>
</feature>
<organism evidence="2">
    <name type="scientific">marine sediment metagenome</name>
    <dbReference type="NCBI Taxonomy" id="412755"/>
    <lineage>
        <taxon>unclassified sequences</taxon>
        <taxon>metagenomes</taxon>
        <taxon>ecological metagenomes</taxon>
    </lineage>
</organism>
<protein>
    <submittedName>
        <fullName evidence="2">Uncharacterized protein</fullName>
    </submittedName>
</protein>
<proteinExistence type="predicted"/>
<keyword evidence="1" id="KW-0472">Membrane</keyword>
<evidence type="ECO:0000313" key="2">
    <source>
        <dbReference type="EMBL" id="GAG48571.1"/>
    </source>
</evidence>
<accession>X0ZJV1</accession>
<gene>
    <name evidence="2" type="ORF">S01H1_83851</name>
</gene>
<dbReference type="AlphaFoldDB" id="X0ZJV1"/>
<feature type="transmembrane region" description="Helical" evidence="1">
    <location>
        <begin position="60"/>
        <end position="85"/>
    </location>
</feature>
<comment type="caution">
    <text evidence="2">The sequence shown here is derived from an EMBL/GenBank/DDBJ whole genome shotgun (WGS) entry which is preliminary data.</text>
</comment>
<feature type="non-terminal residue" evidence="2">
    <location>
        <position position="152"/>
    </location>
</feature>
<keyword evidence="1" id="KW-1133">Transmembrane helix</keyword>
<sequence>AETLAGMRRAAHLVREGLEEEPVPVLSPDRREALLRAVSEPKKTKPGRRFLIGTGERTSFLHGLAAAAACVVLLALAAGMFLPALSRAREESRVASARNMAKNRELMRILVRDKAEESGPSGIGGDEAFEFQDAEPSGFDLASSGPDAKAPE</sequence>
<reference evidence="2" key="1">
    <citation type="journal article" date="2014" name="Front. Microbiol.">
        <title>High frequency of phylogenetically diverse reductive dehalogenase-homologous genes in deep subseafloor sedimentary metagenomes.</title>
        <authorList>
            <person name="Kawai M."/>
            <person name="Futagami T."/>
            <person name="Toyoda A."/>
            <person name="Takaki Y."/>
            <person name="Nishi S."/>
            <person name="Hori S."/>
            <person name="Arai W."/>
            <person name="Tsubouchi T."/>
            <person name="Morono Y."/>
            <person name="Uchiyama I."/>
            <person name="Ito T."/>
            <person name="Fujiyama A."/>
            <person name="Inagaki F."/>
            <person name="Takami H."/>
        </authorList>
    </citation>
    <scope>NUCLEOTIDE SEQUENCE</scope>
    <source>
        <strain evidence="2">Expedition CK06-06</strain>
    </source>
</reference>
<dbReference type="EMBL" id="BARS01057099">
    <property type="protein sequence ID" value="GAG48571.1"/>
    <property type="molecule type" value="Genomic_DNA"/>
</dbReference>
<name>X0ZJV1_9ZZZZ</name>
<evidence type="ECO:0000256" key="1">
    <source>
        <dbReference type="SAM" id="Phobius"/>
    </source>
</evidence>